<dbReference type="EMBL" id="CAADEY010000035">
    <property type="protein sequence ID" value="VFJ52259.1"/>
    <property type="molecule type" value="Genomic_DNA"/>
</dbReference>
<organism evidence="2">
    <name type="scientific">Candidatus Kentrum sp. DK</name>
    <dbReference type="NCBI Taxonomy" id="2126562"/>
    <lineage>
        <taxon>Bacteria</taxon>
        <taxon>Pseudomonadati</taxon>
        <taxon>Pseudomonadota</taxon>
        <taxon>Gammaproteobacteria</taxon>
        <taxon>Candidatus Kentrum</taxon>
    </lineage>
</organism>
<sequence>MSVMVAELYDALVSAGAEDGKAREAARAIADYDSRFESRFDALEARFNAMGKDLSDVKSDVKLLKWMVGAVFALNAAVLLKLLFP</sequence>
<evidence type="ECO:0000313" key="2">
    <source>
        <dbReference type="EMBL" id="VFJ52259.1"/>
    </source>
</evidence>
<proteinExistence type="predicted"/>
<feature type="transmembrane region" description="Helical" evidence="1">
    <location>
        <begin position="63"/>
        <end position="84"/>
    </location>
</feature>
<protein>
    <submittedName>
        <fullName evidence="2">Uncharacterized protein</fullName>
    </submittedName>
</protein>
<keyword evidence="1" id="KW-0472">Membrane</keyword>
<keyword evidence="1" id="KW-0812">Transmembrane</keyword>
<gene>
    <name evidence="2" type="ORF">BECKDK2373C_GA0170839_103527</name>
</gene>
<reference evidence="2" key="1">
    <citation type="submission" date="2019-02" db="EMBL/GenBank/DDBJ databases">
        <authorList>
            <person name="Gruber-Vodicka R. H."/>
            <person name="Seah K. B. B."/>
        </authorList>
    </citation>
    <scope>NUCLEOTIDE SEQUENCE</scope>
    <source>
        <strain evidence="2">BECK_DK161</strain>
    </source>
</reference>
<keyword evidence="1" id="KW-1133">Transmembrane helix</keyword>
<evidence type="ECO:0000256" key="1">
    <source>
        <dbReference type="SAM" id="Phobius"/>
    </source>
</evidence>
<name>A0A450SGT2_9GAMM</name>
<accession>A0A450SGT2</accession>
<dbReference type="AlphaFoldDB" id="A0A450SGT2"/>